<keyword evidence="1" id="KW-0472">Membrane</keyword>
<dbReference type="Proteomes" id="UP000279306">
    <property type="component" value="Chromosome"/>
</dbReference>
<dbReference type="EMBL" id="LR134356">
    <property type="protein sequence ID" value="VEG57432.1"/>
    <property type="molecule type" value="Genomic_DNA"/>
</dbReference>
<evidence type="ECO:0000313" key="3">
    <source>
        <dbReference type="Proteomes" id="UP000279306"/>
    </source>
</evidence>
<sequence>MESTDPRPSSRPFLITARVFAVATVLVIVGLFGTAGALVQAGELKEVHGAAAIVLHVVSGGLMVALAGLAYSRQSGWWAAVVAGVVFVYSFVQAALGEGTTLAIHVPGSLLIVAGTIWLTGWLFSSAAAVPEGASPGVDPTR</sequence>
<feature type="transmembrane region" description="Helical" evidence="1">
    <location>
        <begin position="51"/>
        <end position="71"/>
    </location>
</feature>
<reference evidence="2 3" key="1">
    <citation type="submission" date="2018-12" db="EMBL/GenBank/DDBJ databases">
        <authorList>
            <consortium name="Pathogen Informatics"/>
        </authorList>
    </citation>
    <scope>NUCLEOTIDE SEQUENCE [LARGE SCALE GENOMIC DNA]</scope>
    <source>
        <strain evidence="2 3">NCTC10437</strain>
    </source>
</reference>
<dbReference type="KEGG" id="mauu:NCTC10437_04442"/>
<evidence type="ECO:0008006" key="4">
    <source>
        <dbReference type="Google" id="ProtNLM"/>
    </source>
</evidence>
<dbReference type="AlphaFoldDB" id="A0A3S4TEJ0"/>
<evidence type="ECO:0000313" key="2">
    <source>
        <dbReference type="EMBL" id="VEG57432.1"/>
    </source>
</evidence>
<feature type="transmembrane region" description="Helical" evidence="1">
    <location>
        <begin position="20"/>
        <end position="39"/>
    </location>
</feature>
<keyword evidence="1" id="KW-0812">Transmembrane</keyword>
<name>A0A3S4TEJ0_MYCAU</name>
<dbReference type="RefSeq" id="WP_048632923.1">
    <property type="nucleotide sequence ID" value="NZ_CVQQ01000008.1"/>
</dbReference>
<organism evidence="2 3">
    <name type="scientific">Mycolicibacterium aurum</name>
    <name type="common">Mycobacterium aurum</name>
    <dbReference type="NCBI Taxonomy" id="1791"/>
    <lineage>
        <taxon>Bacteria</taxon>
        <taxon>Bacillati</taxon>
        <taxon>Actinomycetota</taxon>
        <taxon>Actinomycetes</taxon>
        <taxon>Mycobacteriales</taxon>
        <taxon>Mycobacteriaceae</taxon>
        <taxon>Mycolicibacterium</taxon>
    </lineage>
</organism>
<feature type="transmembrane region" description="Helical" evidence="1">
    <location>
        <begin position="77"/>
        <end position="96"/>
    </location>
</feature>
<dbReference type="OrthoDB" id="4753237at2"/>
<keyword evidence="1" id="KW-1133">Transmembrane helix</keyword>
<proteinExistence type="predicted"/>
<keyword evidence="3" id="KW-1185">Reference proteome</keyword>
<feature type="transmembrane region" description="Helical" evidence="1">
    <location>
        <begin position="108"/>
        <end position="130"/>
    </location>
</feature>
<protein>
    <recommendedName>
        <fullName evidence="4">Integral membrane protein</fullName>
    </recommendedName>
</protein>
<evidence type="ECO:0000256" key="1">
    <source>
        <dbReference type="SAM" id="Phobius"/>
    </source>
</evidence>
<gene>
    <name evidence="2" type="ORF">NCTC10437_04442</name>
</gene>
<accession>A0A3S4TEJ0</accession>